<dbReference type="VEuPathDB" id="TriTrypDB:BSAL_52740"/>
<name>A0A0S4IRX2_BODSA</name>
<organism evidence="8 9">
    <name type="scientific">Bodo saltans</name>
    <name type="common">Flagellated protozoan</name>
    <dbReference type="NCBI Taxonomy" id="75058"/>
    <lineage>
        <taxon>Eukaryota</taxon>
        <taxon>Discoba</taxon>
        <taxon>Euglenozoa</taxon>
        <taxon>Kinetoplastea</taxon>
        <taxon>Metakinetoplastina</taxon>
        <taxon>Eubodonida</taxon>
        <taxon>Bodonidae</taxon>
        <taxon>Bodo</taxon>
    </lineage>
</organism>
<feature type="region of interest" description="Disordered" evidence="5">
    <location>
        <begin position="1231"/>
        <end position="1256"/>
    </location>
</feature>
<evidence type="ECO:0000256" key="3">
    <source>
        <dbReference type="ARBA" id="ARBA00022989"/>
    </source>
</evidence>
<feature type="region of interest" description="Disordered" evidence="5">
    <location>
        <begin position="1313"/>
        <end position="1383"/>
    </location>
</feature>
<evidence type="ECO:0000313" key="9">
    <source>
        <dbReference type="Proteomes" id="UP000051952"/>
    </source>
</evidence>
<evidence type="ECO:0000313" key="8">
    <source>
        <dbReference type="EMBL" id="CUE70944.1"/>
    </source>
</evidence>
<feature type="transmembrane region" description="Helical" evidence="6">
    <location>
        <begin position="422"/>
        <end position="443"/>
    </location>
</feature>
<dbReference type="Gene3D" id="1.20.1740.10">
    <property type="entry name" value="Amino acid/polyamine transporter I"/>
    <property type="match status" value="1"/>
</dbReference>
<protein>
    <submittedName>
        <fullName evidence="8">Amino acid permease, putative</fullName>
    </submittedName>
</protein>
<feature type="compositionally biased region" description="Low complexity" evidence="5">
    <location>
        <begin position="1335"/>
        <end position="1344"/>
    </location>
</feature>
<dbReference type="PANTHER" id="PTHR11827">
    <property type="entry name" value="SOLUTE CARRIER FAMILY 12, CATION COTRANSPORTERS"/>
    <property type="match status" value="1"/>
</dbReference>
<dbReference type="GO" id="GO:0006884">
    <property type="term" value="P:cell volume homeostasis"/>
    <property type="evidence" value="ECO:0007669"/>
    <property type="project" value="TreeGrafter"/>
</dbReference>
<keyword evidence="4 6" id="KW-0472">Membrane</keyword>
<feature type="domain" description="Amino acid permease/ SLC12A" evidence="7">
    <location>
        <begin position="25"/>
        <end position="182"/>
    </location>
</feature>
<gene>
    <name evidence="8" type="ORF">BSAL_52740</name>
</gene>
<feature type="domain" description="Amino acid permease/ SLC12A" evidence="7">
    <location>
        <begin position="251"/>
        <end position="542"/>
    </location>
</feature>
<dbReference type="GO" id="GO:0055075">
    <property type="term" value="P:potassium ion homeostasis"/>
    <property type="evidence" value="ECO:0007669"/>
    <property type="project" value="TreeGrafter"/>
</dbReference>
<feature type="compositionally biased region" description="Polar residues" evidence="5">
    <location>
        <begin position="795"/>
        <end position="806"/>
    </location>
</feature>
<feature type="region of interest" description="Disordered" evidence="5">
    <location>
        <begin position="1124"/>
        <end position="1155"/>
    </location>
</feature>
<dbReference type="GO" id="GO:0016020">
    <property type="term" value="C:membrane"/>
    <property type="evidence" value="ECO:0007669"/>
    <property type="project" value="UniProtKB-SubCell"/>
</dbReference>
<evidence type="ECO:0000259" key="7">
    <source>
        <dbReference type="Pfam" id="PF00324"/>
    </source>
</evidence>
<dbReference type="OrthoDB" id="2020542at2759"/>
<dbReference type="PANTHER" id="PTHR11827:SF72">
    <property type="entry name" value="GH08340P"/>
    <property type="match status" value="1"/>
</dbReference>
<evidence type="ECO:0000256" key="1">
    <source>
        <dbReference type="ARBA" id="ARBA00004141"/>
    </source>
</evidence>
<feature type="compositionally biased region" description="Polar residues" evidence="5">
    <location>
        <begin position="1345"/>
        <end position="1361"/>
    </location>
</feature>
<accession>A0A0S4IRX2</accession>
<keyword evidence="9" id="KW-1185">Reference proteome</keyword>
<evidence type="ECO:0000256" key="6">
    <source>
        <dbReference type="SAM" id="Phobius"/>
    </source>
</evidence>
<evidence type="ECO:0000256" key="2">
    <source>
        <dbReference type="ARBA" id="ARBA00022692"/>
    </source>
</evidence>
<sequence>MTGSGVRASVTERTKRTWDGVFLPVSLSIFGFVLFARLPWMVGECGVWLTLGGIVICFAVTFFTTISLAAISTNGFTGDGGPYMMIARCLGPQIGTTVGITFVLANSVATAMYLVGGSELIVSTLDTGIISEWYQENPYLVTLVVSSFMLLLLLLIAFLKVEKMFRVVCLALTLISVVDVIVYILRVQNPEVPYNPATPSPLPPTTTVTPTPGASSSLLFVSSGVAAGGGGGWNGQENNNTTSSPSPLFEGFTGLSMSTFRNNWAPAFSSSSDFQRALAVLFPGVSGLMSGVCLSGDLKNGAKAIPRGIGYAWSLSFATYIIMAVLVGGSMERTVLRTRYDALRRGASDTYIFAPGEFVASFAAGLSMMVGSARVLRAIARDRLLPFGVLQRLADASTRHVTLIYWGMIQLILLIGNTYTDASVVAAQVFCANFLALNLSTFLSSVTGIVSFRPVYAFFNTTTALCGAFLCAVVMFFINPLVAIGVLIFMALILVIADMYIDPSKVSWGDASQPLVFYIVRKWLLRLDERKEHIRHWRPSILHVVTDPLCSLNLVHVTNNLKKGGLYELCLVLEGSFHDTIAPCFQWKGWLMDFISTSGIKAFAVVTCGETLRGATQGMLRTCGLGGMRPNTVLLSLDEILQREYFHHIYDSYCATGSSGSQSNFGNVNNNAAPTHEAYKATLGGATQDTFGTVRPLKDVNNRATEFWDLKRDTKGNVISTKGATGSGGLALKKEHSIDFEESVDEREPLIATTSKRRDYAKSMPALSSTAIPTNKRDSGLLAPPSPTLLRGTQRDSLNNNAGSSSSFVGGRAGSLLLTGRSSFAVKSTRASAAMMLDPADDADELAHTMALEPTARHQQRAYVNRAVHFAEFDHMMPPPPDPSSPMRPVSPEIRCQSTTTDYTSRFLSATHAAAAAVCSGDEHNHDNDDAQHQHITCVCQSSSSLRRVDHMMPNPSPPMRPVSPEIRRQSTTTDYTSRFLSATHAAHRSGDEHNHDDDDAQHQHIAFSLTRTAFSLLNSTMNNGRNPSAAAASTMLGGTLRTSDEPLPSLPITRTATAIFNEQLKKRRVGNQPPHRPLGVQRSSLSASPPQGGGVGASSNHPGVPVPAVFASSVQSTHGAWIPLTKPTRSSPRHAPEAASWSAHAVSSTSDNPVPIATDEVAEAMRGPPSGEGGILLDEFGAVANIMTSEASDMGDIDIPLVQSFAVGEDFPEVMSVASTGGAGGLLRSADGQDTSFSPHRATSGDPLHCDDAPHASQQNSVIHATLLRLLHEKKQHDADGPVALHADGPEVKTREGFATWLEKTMQGSFAYRPNQQKRSTLPPRAAPPPPPTLQATPTTATTDSSSRSMKMAINGSNAALATPPSSSSVFPPPLPTTAPTSTVDSTVKFLEDAMAKAHEMKVPFGWGLFRAPHTFESKVVEQQLLERMIAQRHATRLTGEPDLCSYADITEFCSIARDVSLMQMNLLLARNMDKLNMAELTDNSKRNEVFVDVWVPHDSDAILFLLSYCFSPRGGTEWWKDCNDICACGVLHGTRRGIGARRRLCCRRSVRRLVR</sequence>
<feature type="transmembrane region" description="Helical" evidence="6">
    <location>
        <begin position="455"/>
        <end position="478"/>
    </location>
</feature>
<reference evidence="9" key="1">
    <citation type="submission" date="2015-09" db="EMBL/GenBank/DDBJ databases">
        <authorList>
            <consortium name="Pathogen Informatics"/>
        </authorList>
    </citation>
    <scope>NUCLEOTIDE SEQUENCE [LARGE SCALE GENOMIC DNA]</scope>
    <source>
        <strain evidence="9">Lake Konstanz</strain>
    </source>
</reference>
<feature type="transmembrane region" description="Helical" evidence="6">
    <location>
        <begin position="94"/>
        <end position="115"/>
    </location>
</feature>
<feature type="transmembrane region" description="Helical" evidence="6">
    <location>
        <begin position="310"/>
        <end position="331"/>
    </location>
</feature>
<dbReference type="EMBL" id="CYKH01000095">
    <property type="protein sequence ID" value="CUE70944.1"/>
    <property type="molecule type" value="Genomic_DNA"/>
</dbReference>
<evidence type="ECO:0000256" key="5">
    <source>
        <dbReference type="SAM" id="MobiDB-lite"/>
    </source>
</evidence>
<evidence type="ECO:0000256" key="4">
    <source>
        <dbReference type="ARBA" id="ARBA00023136"/>
    </source>
</evidence>
<keyword evidence="3 6" id="KW-1133">Transmembrane helix</keyword>
<feature type="transmembrane region" description="Helical" evidence="6">
    <location>
        <begin position="351"/>
        <end position="376"/>
    </location>
</feature>
<dbReference type="GO" id="GO:1990573">
    <property type="term" value="P:potassium ion import across plasma membrane"/>
    <property type="evidence" value="ECO:0007669"/>
    <property type="project" value="TreeGrafter"/>
</dbReference>
<dbReference type="InterPro" id="IPR004842">
    <property type="entry name" value="SLC12A_fam"/>
</dbReference>
<comment type="subcellular location">
    <subcellularLocation>
        <location evidence="1">Membrane</location>
        <topology evidence="1">Multi-pass membrane protein</topology>
    </subcellularLocation>
</comment>
<dbReference type="GO" id="GO:0015379">
    <property type="term" value="F:potassium:chloride symporter activity"/>
    <property type="evidence" value="ECO:0007669"/>
    <property type="project" value="TreeGrafter"/>
</dbReference>
<feature type="transmembrane region" description="Helical" evidence="6">
    <location>
        <begin position="397"/>
        <end position="416"/>
    </location>
</feature>
<dbReference type="Pfam" id="PF00324">
    <property type="entry name" value="AA_permease"/>
    <property type="match status" value="2"/>
</dbReference>
<feature type="transmembrane region" description="Helical" evidence="6">
    <location>
        <begin position="277"/>
        <end position="298"/>
    </location>
</feature>
<feature type="transmembrane region" description="Helical" evidence="6">
    <location>
        <begin position="165"/>
        <end position="185"/>
    </location>
</feature>
<dbReference type="GO" id="GO:0055064">
    <property type="term" value="P:chloride ion homeostasis"/>
    <property type="evidence" value="ECO:0007669"/>
    <property type="project" value="TreeGrafter"/>
</dbReference>
<feature type="region of interest" description="Disordered" evidence="5">
    <location>
        <begin position="1064"/>
        <end position="1105"/>
    </location>
</feature>
<dbReference type="InterPro" id="IPR004841">
    <property type="entry name" value="AA-permease/SLC12A_dom"/>
</dbReference>
<feature type="transmembrane region" description="Helical" evidence="6">
    <location>
        <begin position="21"/>
        <end position="40"/>
    </location>
</feature>
<feature type="transmembrane region" description="Helical" evidence="6">
    <location>
        <begin position="46"/>
        <end position="73"/>
    </location>
</feature>
<feature type="region of interest" description="Disordered" evidence="5">
    <location>
        <begin position="770"/>
        <end position="806"/>
    </location>
</feature>
<feature type="transmembrane region" description="Helical" evidence="6">
    <location>
        <begin position="139"/>
        <end position="158"/>
    </location>
</feature>
<dbReference type="Proteomes" id="UP000051952">
    <property type="component" value="Unassembled WGS sequence"/>
</dbReference>
<proteinExistence type="predicted"/>
<keyword evidence="2 6" id="KW-0812">Transmembrane</keyword>